<sequence>MTLSNAETTESMRLGVMGRALSAWYDVAANVWVQESALPRKALVKASCRVVAVDGELFVYCEERGQSSCPTGCRFMLDNGDDLVPCQPLSRGSGLTPLCLYLCAI</sequence>
<evidence type="ECO:0000313" key="1">
    <source>
        <dbReference type="EMBL" id="KAI5065843.1"/>
    </source>
</evidence>
<dbReference type="EMBL" id="JABFUD020000018">
    <property type="protein sequence ID" value="KAI5065843.1"/>
    <property type="molecule type" value="Genomic_DNA"/>
</dbReference>
<name>A0A9D4Z865_ADICA</name>
<accession>A0A9D4Z865</accession>
<gene>
    <name evidence="1" type="ORF">GOP47_0018467</name>
</gene>
<evidence type="ECO:0000313" key="2">
    <source>
        <dbReference type="Proteomes" id="UP000886520"/>
    </source>
</evidence>
<comment type="caution">
    <text evidence="1">The sequence shown here is derived from an EMBL/GenBank/DDBJ whole genome shotgun (WGS) entry which is preliminary data.</text>
</comment>
<dbReference type="Proteomes" id="UP000886520">
    <property type="component" value="Chromosome 18"/>
</dbReference>
<protein>
    <submittedName>
        <fullName evidence="1">Uncharacterized protein</fullName>
    </submittedName>
</protein>
<reference evidence="1" key="1">
    <citation type="submission" date="2021-01" db="EMBL/GenBank/DDBJ databases">
        <title>Adiantum capillus-veneris genome.</title>
        <authorList>
            <person name="Fang Y."/>
            <person name="Liao Q."/>
        </authorList>
    </citation>
    <scope>NUCLEOTIDE SEQUENCE</scope>
    <source>
        <strain evidence="1">H3</strain>
        <tissue evidence="1">Leaf</tissue>
    </source>
</reference>
<keyword evidence="2" id="KW-1185">Reference proteome</keyword>
<dbReference type="AlphaFoldDB" id="A0A9D4Z865"/>
<organism evidence="1 2">
    <name type="scientific">Adiantum capillus-veneris</name>
    <name type="common">Maidenhair fern</name>
    <dbReference type="NCBI Taxonomy" id="13818"/>
    <lineage>
        <taxon>Eukaryota</taxon>
        <taxon>Viridiplantae</taxon>
        <taxon>Streptophyta</taxon>
        <taxon>Embryophyta</taxon>
        <taxon>Tracheophyta</taxon>
        <taxon>Polypodiopsida</taxon>
        <taxon>Polypodiidae</taxon>
        <taxon>Polypodiales</taxon>
        <taxon>Pteridineae</taxon>
        <taxon>Pteridaceae</taxon>
        <taxon>Vittarioideae</taxon>
        <taxon>Adiantum</taxon>
    </lineage>
</organism>
<proteinExistence type="predicted"/>